<keyword evidence="7 9" id="KW-1133">Transmembrane helix</keyword>
<dbReference type="AlphaFoldDB" id="A0A4Q1K8A2"/>
<keyword evidence="6 12" id="KW-0067">ATP-binding</keyword>
<dbReference type="InterPro" id="IPR027417">
    <property type="entry name" value="P-loop_NTPase"/>
</dbReference>
<evidence type="ECO:0000256" key="5">
    <source>
        <dbReference type="ARBA" id="ARBA00022741"/>
    </source>
</evidence>
<organism evidence="12 13">
    <name type="scientific">Flavobacterium stagni</name>
    <dbReference type="NCBI Taxonomy" id="2506421"/>
    <lineage>
        <taxon>Bacteria</taxon>
        <taxon>Pseudomonadati</taxon>
        <taxon>Bacteroidota</taxon>
        <taxon>Flavobacteriia</taxon>
        <taxon>Flavobacteriales</taxon>
        <taxon>Flavobacteriaceae</taxon>
        <taxon>Flavobacterium</taxon>
    </lineage>
</organism>
<dbReference type="InterPro" id="IPR036640">
    <property type="entry name" value="ABC1_TM_sf"/>
</dbReference>
<keyword evidence="5" id="KW-0547">Nucleotide-binding</keyword>
<feature type="domain" description="ABC transporter" evidence="10">
    <location>
        <begin position="359"/>
        <end position="595"/>
    </location>
</feature>
<name>A0A4Q1K8A2_9FLAO</name>
<comment type="subcellular location">
    <subcellularLocation>
        <location evidence="1">Cell membrane</location>
        <topology evidence="1">Multi-pass membrane protein</topology>
    </subcellularLocation>
</comment>
<evidence type="ECO:0000256" key="9">
    <source>
        <dbReference type="SAM" id="Phobius"/>
    </source>
</evidence>
<dbReference type="Proteomes" id="UP000289857">
    <property type="component" value="Unassembled WGS sequence"/>
</dbReference>
<dbReference type="Pfam" id="PF00664">
    <property type="entry name" value="ABC_membrane"/>
    <property type="match status" value="1"/>
</dbReference>
<feature type="transmembrane region" description="Helical" evidence="9">
    <location>
        <begin position="298"/>
        <end position="316"/>
    </location>
</feature>
<keyword evidence="4 9" id="KW-0812">Transmembrane</keyword>
<reference evidence="13" key="1">
    <citation type="submission" date="2019-01" db="EMBL/GenBank/DDBJ databases">
        <title>Cytophagaceae bacterium strain CAR-16.</title>
        <authorList>
            <person name="Chen W.-M."/>
        </authorList>
    </citation>
    <scope>NUCLEOTIDE SEQUENCE [LARGE SCALE GENOMIC DNA]</scope>
    <source>
        <strain evidence="13">WWJ-16</strain>
    </source>
</reference>
<dbReference type="PANTHER" id="PTHR43394:SF1">
    <property type="entry name" value="ATP-BINDING CASSETTE SUB-FAMILY B MEMBER 10, MITOCHONDRIAL"/>
    <property type="match status" value="1"/>
</dbReference>
<evidence type="ECO:0000256" key="8">
    <source>
        <dbReference type="ARBA" id="ARBA00023136"/>
    </source>
</evidence>
<proteinExistence type="predicted"/>
<evidence type="ECO:0000256" key="2">
    <source>
        <dbReference type="ARBA" id="ARBA00022448"/>
    </source>
</evidence>
<dbReference type="InterPro" id="IPR039421">
    <property type="entry name" value="Type_1_exporter"/>
</dbReference>
<dbReference type="FunFam" id="3.40.50.300:FF:000299">
    <property type="entry name" value="ABC transporter ATP-binding protein/permease"/>
    <property type="match status" value="1"/>
</dbReference>
<dbReference type="RefSeq" id="WP_129461840.1">
    <property type="nucleotide sequence ID" value="NZ_SBKN01000006.1"/>
</dbReference>
<dbReference type="PANTHER" id="PTHR43394">
    <property type="entry name" value="ATP-DEPENDENT PERMEASE MDL1, MITOCHONDRIAL"/>
    <property type="match status" value="1"/>
</dbReference>
<evidence type="ECO:0000313" key="13">
    <source>
        <dbReference type="Proteomes" id="UP000289857"/>
    </source>
</evidence>
<dbReference type="Gene3D" id="1.20.1560.10">
    <property type="entry name" value="ABC transporter type 1, transmembrane domain"/>
    <property type="match status" value="1"/>
</dbReference>
<gene>
    <name evidence="12" type="ORF">EQG61_10300</name>
</gene>
<comment type="caution">
    <text evidence="12">The sequence shown here is derived from an EMBL/GenBank/DDBJ whole genome shotgun (WGS) entry which is preliminary data.</text>
</comment>
<sequence>MGNKLKALLKSQFKYLHFFYQILKIRMLLILMISICYSLVDALSLSVFIPLFQIASGEETGNVGQKSSYFIQFFDWIGVQPTVNAVLIIMIIFFSLKAVFRYIDIFYRVLATSYFVKRIRYKLLEAISQVEYAKFVTVNYGTIQNSVTGEILNINNAFAQYISLIQSLTFVFVYLFLSFLTNPKFSLIVIIGGWLSRLVFKSLYKSSEALSLKITHQNNELSGLVLQKTANYKYLKSTALLSRYLTKINDKVLAIEKQVVVLGRTSAKVMAFREPIIILFLALAIFIQMNVLNGKFNAIIIILLFFYRAFGSLMSVQQSWTAFLKYVGSVNHYETFLNELKSNSEKSGKEVFQSLEKEISFEKVSFTYSSGKPILDAIDLKIPKNNSVAIVGKSGSGKTTLVNLACGLLKPTSGTVAVDGQSLSEMQLASFRKKIGFIAQETVVFNDTLFNNVTFWDEKNEANLHRFFEAIKKVDLEEFLQKSDGGEDTLLGDSGVVMSGGQRQRLSIARELYKNIEILILDEATSALDSQTEKFIQESIENLKGQLTIIIIAHRLSTIKHADTIVLLKDGKVDATGNYQELIQNSPSFAQMVALQEL</sequence>
<dbReference type="EMBL" id="SBKN01000006">
    <property type="protein sequence ID" value="RXR21866.1"/>
    <property type="molecule type" value="Genomic_DNA"/>
</dbReference>
<dbReference type="PROSITE" id="PS50929">
    <property type="entry name" value="ABC_TM1F"/>
    <property type="match status" value="1"/>
</dbReference>
<keyword evidence="13" id="KW-1185">Reference proteome</keyword>
<evidence type="ECO:0000313" key="12">
    <source>
        <dbReference type="EMBL" id="RXR21866.1"/>
    </source>
</evidence>
<dbReference type="GO" id="GO:0005524">
    <property type="term" value="F:ATP binding"/>
    <property type="evidence" value="ECO:0007669"/>
    <property type="project" value="UniProtKB-KW"/>
</dbReference>
<protein>
    <submittedName>
        <fullName evidence="12">ABC transporter ATP-binding protein</fullName>
    </submittedName>
</protein>
<feature type="transmembrane region" description="Helical" evidence="9">
    <location>
        <begin position="276"/>
        <end position="292"/>
    </location>
</feature>
<dbReference type="SMART" id="SM00382">
    <property type="entry name" value="AAA"/>
    <property type="match status" value="1"/>
</dbReference>
<feature type="transmembrane region" description="Helical" evidence="9">
    <location>
        <begin position="73"/>
        <end position="96"/>
    </location>
</feature>
<dbReference type="GO" id="GO:0015421">
    <property type="term" value="F:ABC-type oligopeptide transporter activity"/>
    <property type="evidence" value="ECO:0007669"/>
    <property type="project" value="TreeGrafter"/>
</dbReference>
<dbReference type="OrthoDB" id="9760358at2"/>
<dbReference type="InterPro" id="IPR011527">
    <property type="entry name" value="ABC1_TM_dom"/>
</dbReference>
<keyword evidence="8 9" id="KW-0472">Membrane</keyword>
<evidence type="ECO:0000256" key="1">
    <source>
        <dbReference type="ARBA" id="ARBA00004651"/>
    </source>
</evidence>
<dbReference type="InterPro" id="IPR003439">
    <property type="entry name" value="ABC_transporter-like_ATP-bd"/>
</dbReference>
<dbReference type="Pfam" id="PF00005">
    <property type="entry name" value="ABC_tran"/>
    <property type="match status" value="1"/>
</dbReference>
<dbReference type="InterPro" id="IPR017871">
    <property type="entry name" value="ABC_transporter-like_CS"/>
</dbReference>
<evidence type="ECO:0000256" key="6">
    <source>
        <dbReference type="ARBA" id="ARBA00022840"/>
    </source>
</evidence>
<feature type="transmembrane region" description="Helical" evidence="9">
    <location>
        <begin position="28"/>
        <end position="53"/>
    </location>
</feature>
<dbReference type="PROSITE" id="PS50893">
    <property type="entry name" value="ABC_TRANSPORTER_2"/>
    <property type="match status" value="1"/>
</dbReference>
<dbReference type="PROSITE" id="PS00211">
    <property type="entry name" value="ABC_TRANSPORTER_1"/>
    <property type="match status" value="1"/>
</dbReference>
<dbReference type="GO" id="GO:0005886">
    <property type="term" value="C:plasma membrane"/>
    <property type="evidence" value="ECO:0007669"/>
    <property type="project" value="UniProtKB-SubCell"/>
</dbReference>
<keyword evidence="3" id="KW-1003">Cell membrane</keyword>
<keyword evidence="2" id="KW-0813">Transport</keyword>
<evidence type="ECO:0000256" key="4">
    <source>
        <dbReference type="ARBA" id="ARBA00022692"/>
    </source>
</evidence>
<dbReference type="Gene3D" id="3.40.50.300">
    <property type="entry name" value="P-loop containing nucleotide triphosphate hydrolases"/>
    <property type="match status" value="1"/>
</dbReference>
<dbReference type="SUPFAM" id="SSF52540">
    <property type="entry name" value="P-loop containing nucleoside triphosphate hydrolases"/>
    <property type="match status" value="1"/>
</dbReference>
<dbReference type="SUPFAM" id="SSF90123">
    <property type="entry name" value="ABC transporter transmembrane region"/>
    <property type="match status" value="1"/>
</dbReference>
<dbReference type="GO" id="GO:0016887">
    <property type="term" value="F:ATP hydrolysis activity"/>
    <property type="evidence" value="ECO:0007669"/>
    <property type="project" value="InterPro"/>
</dbReference>
<evidence type="ECO:0000256" key="3">
    <source>
        <dbReference type="ARBA" id="ARBA00022475"/>
    </source>
</evidence>
<evidence type="ECO:0000259" key="10">
    <source>
        <dbReference type="PROSITE" id="PS50893"/>
    </source>
</evidence>
<evidence type="ECO:0000259" key="11">
    <source>
        <dbReference type="PROSITE" id="PS50929"/>
    </source>
</evidence>
<dbReference type="InterPro" id="IPR003593">
    <property type="entry name" value="AAA+_ATPase"/>
</dbReference>
<feature type="domain" description="ABC transmembrane type-1" evidence="11">
    <location>
        <begin position="69"/>
        <end position="325"/>
    </location>
</feature>
<evidence type="ECO:0000256" key="7">
    <source>
        <dbReference type="ARBA" id="ARBA00022989"/>
    </source>
</evidence>
<accession>A0A4Q1K8A2</accession>